<feature type="region of interest" description="Disordered" evidence="1">
    <location>
        <begin position="235"/>
        <end position="263"/>
    </location>
</feature>
<proteinExistence type="predicted"/>
<evidence type="ECO:0000256" key="1">
    <source>
        <dbReference type="SAM" id="MobiDB-lite"/>
    </source>
</evidence>
<dbReference type="EMBL" id="LYXE01000110">
    <property type="protein sequence ID" value="PDV98085.1"/>
    <property type="molecule type" value="Genomic_DNA"/>
</dbReference>
<feature type="transmembrane region" description="Helical" evidence="2">
    <location>
        <begin position="111"/>
        <end position="131"/>
    </location>
</feature>
<protein>
    <recommendedName>
        <fullName evidence="5">DUF624 domain-containing protein</fullName>
    </recommendedName>
</protein>
<feature type="transmembrane region" description="Helical" evidence="2">
    <location>
        <begin position="62"/>
        <end position="90"/>
    </location>
</feature>
<keyword evidence="2" id="KW-0472">Membrane</keyword>
<evidence type="ECO:0000313" key="3">
    <source>
        <dbReference type="EMBL" id="PDV98085.1"/>
    </source>
</evidence>
<evidence type="ECO:0008006" key="5">
    <source>
        <dbReference type="Google" id="ProtNLM"/>
    </source>
</evidence>
<evidence type="ECO:0000256" key="2">
    <source>
        <dbReference type="SAM" id="Phobius"/>
    </source>
</evidence>
<evidence type="ECO:0000313" key="4">
    <source>
        <dbReference type="Proteomes" id="UP000220922"/>
    </source>
</evidence>
<dbReference type="AlphaFoldDB" id="A0A2H3KS73"/>
<keyword evidence="4" id="KW-1185">Reference proteome</keyword>
<organism evidence="3 4">
    <name type="scientific">Candidatus Chloroploca asiatica</name>
    <dbReference type="NCBI Taxonomy" id="1506545"/>
    <lineage>
        <taxon>Bacteria</taxon>
        <taxon>Bacillati</taxon>
        <taxon>Chloroflexota</taxon>
        <taxon>Chloroflexia</taxon>
        <taxon>Chloroflexales</taxon>
        <taxon>Chloroflexineae</taxon>
        <taxon>Oscillochloridaceae</taxon>
        <taxon>Candidatus Chloroploca</taxon>
    </lineage>
</organism>
<reference evidence="3 4" key="1">
    <citation type="submission" date="2016-05" db="EMBL/GenBank/DDBJ databases">
        <authorList>
            <person name="Lavstsen T."/>
            <person name="Jespersen J.S."/>
        </authorList>
    </citation>
    <scope>NUCLEOTIDE SEQUENCE [LARGE SCALE GENOMIC DNA]</scope>
    <source>
        <strain evidence="3 4">B7-9</strain>
    </source>
</reference>
<sequence>MNATRETVIIESMSNPFRAFGSAVRDFFDEIVVLTVCNLIWALLCLPTWIFANFLLGEGEPLLAGLTVLAGILPTGPATAGLSFVAYRVVDGRAVKLNEYFEGMRRYARTGWIMAAIWLTGFVTIIFNLNFYGGESIFSVLMVVFWFYMLLFWLATLIYAPALVHLQEEPTLRVLVRNTFLMVMGRPIYTLVTLVLMGLFFGLSLVLIIVPLMLTFSFFAVWGARATKQLVDEARRRREEATGGPTAVSEGEERGRKGQVRPK</sequence>
<feature type="transmembrane region" description="Helical" evidence="2">
    <location>
        <begin position="180"/>
        <end position="201"/>
    </location>
</feature>
<keyword evidence="2" id="KW-1133">Transmembrane helix</keyword>
<accession>A0A2H3KS73</accession>
<gene>
    <name evidence="3" type="ORF">A9Q02_03120</name>
</gene>
<name>A0A2H3KS73_9CHLR</name>
<feature type="transmembrane region" description="Helical" evidence="2">
    <location>
        <begin position="31"/>
        <end position="56"/>
    </location>
</feature>
<keyword evidence="2" id="KW-0812">Transmembrane</keyword>
<feature type="transmembrane region" description="Helical" evidence="2">
    <location>
        <begin position="207"/>
        <end position="227"/>
    </location>
</feature>
<comment type="caution">
    <text evidence="3">The sequence shown here is derived from an EMBL/GenBank/DDBJ whole genome shotgun (WGS) entry which is preliminary data.</text>
</comment>
<feature type="transmembrane region" description="Helical" evidence="2">
    <location>
        <begin position="137"/>
        <end position="160"/>
    </location>
</feature>
<dbReference type="Proteomes" id="UP000220922">
    <property type="component" value="Unassembled WGS sequence"/>
</dbReference>